<dbReference type="EMBL" id="SOPW01000019">
    <property type="protein sequence ID" value="TFB14150.1"/>
    <property type="molecule type" value="Genomic_DNA"/>
</dbReference>
<feature type="transmembrane region" description="Helical" evidence="1">
    <location>
        <begin position="70"/>
        <end position="91"/>
    </location>
</feature>
<feature type="transmembrane region" description="Helical" evidence="1">
    <location>
        <begin position="37"/>
        <end position="58"/>
    </location>
</feature>
<proteinExistence type="predicted"/>
<evidence type="ECO:0000256" key="1">
    <source>
        <dbReference type="SAM" id="Phobius"/>
    </source>
</evidence>
<dbReference type="RefSeq" id="WP_134341225.1">
    <property type="nucleotide sequence ID" value="NZ_SOPW01000019.1"/>
</dbReference>
<keyword evidence="3" id="KW-1185">Reference proteome</keyword>
<reference evidence="2 3" key="1">
    <citation type="submission" date="2019-03" db="EMBL/GenBank/DDBJ databases">
        <authorList>
            <person name="He R.-H."/>
        </authorList>
    </citation>
    <scope>NUCLEOTIDE SEQUENCE [LARGE SCALE GENOMIC DNA]</scope>
    <source>
        <strain evidence="3">SH 714</strain>
    </source>
</reference>
<gene>
    <name evidence="2" type="ORF">E3U55_14655</name>
</gene>
<dbReference type="Proteomes" id="UP000297975">
    <property type="component" value="Unassembled WGS sequence"/>
</dbReference>
<protein>
    <recommendedName>
        <fullName evidence="4">Copper resistance protein D domain-containing protein</fullName>
    </recommendedName>
</protein>
<keyword evidence="1" id="KW-0472">Membrane</keyword>
<name>A0A4Y8IE03_9BACI</name>
<dbReference type="OrthoDB" id="2973202at2"/>
<feature type="transmembrane region" description="Helical" evidence="1">
    <location>
        <begin position="5"/>
        <end position="25"/>
    </location>
</feature>
<evidence type="ECO:0008006" key="4">
    <source>
        <dbReference type="Google" id="ProtNLM"/>
    </source>
</evidence>
<sequence>MLKIALTLVSIPLIITHLFILYFWIFDWRQLVTDVGLIVWVGSIKFGILLYLVFRIYIKTEKITILNQKLIFATTFLTILLAFFALIIEFITSSMP</sequence>
<comment type="caution">
    <text evidence="2">The sequence shown here is derived from an EMBL/GenBank/DDBJ whole genome shotgun (WGS) entry which is preliminary data.</text>
</comment>
<accession>A0A4Y8IE03</accession>
<evidence type="ECO:0000313" key="3">
    <source>
        <dbReference type="Proteomes" id="UP000297975"/>
    </source>
</evidence>
<evidence type="ECO:0000313" key="2">
    <source>
        <dbReference type="EMBL" id="TFB14150.1"/>
    </source>
</evidence>
<keyword evidence="1" id="KW-0812">Transmembrane</keyword>
<organism evidence="2 3">
    <name type="scientific">Filobacillus milosensis</name>
    <dbReference type="NCBI Taxonomy" id="94137"/>
    <lineage>
        <taxon>Bacteria</taxon>
        <taxon>Bacillati</taxon>
        <taxon>Bacillota</taxon>
        <taxon>Bacilli</taxon>
        <taxon>Bacillales</taxon>
        <taxon>Bacillaceae</taxon>
        <taxon>Filobacillus</taxon>
    </lineage>
</organism>
<dbReference type="AlphaFoldDB" id="A0A4Y8IE03"/>
<keyword evidence="1" id="KW-1133">Transmembrane helix</keyword>